<gene>
    <name evidence="2" type="ORF">EJ903_01675</name>
</gene>
<dbReference type="AlphaFoldDB" id="A0A3S0RCD3"/>
<accession>A0A3S0RCD3</accession>
<evidence type="ECO:0000256" key="1">
    <source>
        <dbReference type="SAM" id="MobiDB-lite"/>
    </source>
</evidence>
<evidence type="ECO:0000313" key="3">
    <source>
        <dbReference type="Proteomes" id="UP000277007"/>
    </source>
</evidence>
<keyword evidence="3" id="KW-1185">Reference proteome</keyword>
<sequence>MLRLLTLCLGLIALLSACGPIYETQYSMIPPTSAQGRLCVSQCQQERSMCRQSCTMQEQTCRAEARSRAAYDYEAYVRRQTAEKQPIKKRVSDFENSYGCGNSSCHDRCESNYRDCFGGVCGGQVIANRVCTMFCDQQGSSAPAMTPAPSSGGQNTVPLSSLSGSTSGTAPTSGSRTLCSRGMQVEVQWQGDWYPAVVTGAQRSDGRCPVHYEGYGAEDDESVSLNRIRPR</sequence>
<dbReference type="OrthoDB" id="326336at2"/>
<dbReference type="RefSeq" id="WP_126611481.1">
    <property type="nucleotide sequence ID" value="NZ_JBHUCY010000008.1"/>
</dbReference>
<evidence type="ECO:0000313" key="2">
    <source>
        <dbReference type="EMBL" id="RTR24496.1"/>
    </source>
</evidence>
<organism evidence="2 3">
    <name type="scientific">Azospirillum griseum</name>
    <dbReference type="NCBI Taxonomy" id="2496639"/>
    <lineage>
        <taxon>Bacteria</taxon>
        <taxon>Pseudomonadati</taxon>
        <taxon>Pseudomonadota</taxon>
        <taxon>Alphaproteobacteria</taxon>
        <taxon>Rhodospirillales</taxon>
        <taxon>Azospirillaceae</taxon>
        <taxon>Azospirillum</taxon>
    </lineage>
</organism>
<reference evidence="2 3" key="1">
    <citation type="submission" date="2018-12" db="EMBL/GenBank/DDBJ databases">
        <authorList>
            <person name="Yang Y."/>
        </authorList>
    </citation>
    <scope>NUCLEOTIDE SEQUENCE [LARGE SCALE GENOMIC DNA]</scope>
    <source>
        <strain evidence="2 3">L-25-5w-1</strain>
    </source>
</reference>
<protein>
    <recommendedName>
        <fullName evidence="4">Agenet-like domain-containing protein</fullName>
    </recommendedName>
</protein>
<comment type="caution">
    <text evidence="2">The sequence shown here is derived from an EMBL/GenBank/DDBJ whole genome shotgun (WGS) entry which is preliminary data.</text>
</comment>
<feature type="compositionally biased region" description="Low complexity" evidence="1">
    <location>
        <begin position="142"/>
        <end position="175"/>
    </location>
</feature>
<dbReference type="InterPro" id="IPR016197">
    <property type="entry name" value="Chromo-like_dom_sf"/>
</dbReference>
<feature type="region of interest" description="Disordered" evidence="1">
    <location>
        <begin position="142"/>
        <end position="177"/>
    </location>
</feature>
<dbReference type="EMBL" id="RXMA01000001">
    <property type="protein sequence ID" value="RTR24496.1"/>
    <property type="molecule type" value="Genomic_DNA"/>
</dbReference>
<proteinExistence type="predicted"/>
<dbReference type="SUPFAM" id="SSF54160">
    <property type="entry name" value="Chromo domain-like"/>
    <property type="match status" value="1"/>
</dbReference>
<evidence type="ECO:0008006" key="4">
    <source>
        <dbReference type="Google" id="ProtNLM"/>
    </source>
</evidence>
<dbReference type="Proteomes" id="UP000277007">
    <property type="component" value="Unassembled WGS sequence"/>
</dbReference>
<dbReference type="PROSITE" id="PS51257">
    <property type="entry name" value="PROKAR_LIPOPROTEIN"/>
    <property type="match status" value="1"/>
</dbReference>
<name>A0A3S0RCD3_9PROT</name>
<dbReference type="Gene3D" id="2.30.30.140">
    <property type="match status" value="1"/>
</dbReference>